<dbReference type="EMBL" id="AMZH03005742">
    <property type="protein sequence ID" value="RRT65646.1"/>
    <property type="molecule type" value="Genomic_DNA"/>
</dbReference>
<reference evidence="2 3" key="1">
    <citation type="journal article" date="2014" name="Agronomy (Basel)">
        <title>A Draft Genome Sequence for Ensete ventricosum, the Drought-Tolerant Tree Against Hunger.</title>
        <authorList>
            <person name="Harrison J."/>
            <person name="Moore K.A."/>
            <person name="Paszkiewicz K."/>
            <person name="Jones T."/>
            <person name="Grant M."/>
            <person name="Ambacheew D."/>
            <person name="Muzemil S."/>
            <person name="Studholme D.J."/>
        </authorList>
    </citation>
    <scope>NUCLEOTIDE SEQUENCE [LARGE SCALE GENOMIC DNA]</scope>
</reference>
<dbReference type="Proteomes" id="UP000287651">
    <property type="component" value="Unassembled WGS sequence"/>
</dbReference>
<dbReference type="AlphaFoldDB" id="A0A426ZNS7"/>
<evidence type="ECO:0000313" key="3">
    <source>
        <dbReference type="Proteomes" id="UP000287651"/>
    </source>
</evidence>
<proteinExistence type="predicted"/>
<evidence type="ECO:0000313" key="2">
    <source>
        <dbReference type="EMBL" id="RRT65646.1"/>
    </source>
</evidence>
<keyword evidence="1" id="KW-0175">Coiled coil</keyword>
<accession>A0A426ZNS7</accession>
<name>A0A426ZNS7_ENSVE</name>
<evidence type="ECO:0000256" key="1">
    <source>
        <dbReference type="SAM" id="Coils"/>
    </source>
</evidence>
<sequence>MALLDWVHGAGRVITSIDNRSDILCNEIQRLKEGANPKAVVAVERWASDAQALVENLQTELEEARHQQESTEKELSETRVELIDSRKLLAEAQGQLTRSGSDLRTSRTNFKIPRPKCGRWKSNF</sequence>
<gene>
    <name evidence="2" type="ORF">B296_00024601</name>
</gene>
<feature type="coiled-coil region" evidence="1">
    <location>
        <begin position="47"/>
        <end position="81"/>
    </location>
</feature>
<protein>
    <submittedName>
        <fullName evidence="2">Uncharacterized protein</fullName>
    </submittedName>
</protein>
<comment type="caution">
    <text evidence="2">The sequence shown here is derived from an EMBL/GenBank/DDBJ whole genome shotgun (WGS) entry which is preliminary data.</text>
</comment>
<organism evidence="2 3">
    <name type="scientific">Ensete ventricosum</name>
    <name type="common">Abyssinian banana</name>
    <name type="synonym">Musa ensete</name>
    <dbReference type="NCBI Taxonomy" id="4639"/>
    <lineage>
        <taxon>Eukaryota</taxon>
        <taxon>Viridiplantae</taxon>
        <taxon>Streptophyta</taxon>
        <taxon>Embryophyta</taxon>
        <taxon>Tracheophyta</taxon>
        <taxon>Spermatophyta</taxon>
        <taxon>Magnoliopsida</taxon>
        <taxon>Liliopsida</taxon>
        <taxon>Zingiberales</taxon>
        <taxon>Musaceae</taxon>
        <taxon>Ensete</taxon>
    </lineage>
</organism>